<reference evidence="3 4" key="1">
    <citation type="submission" date="2019-03" db="EMBL/GenBank/DDBJ databases">
        <title>Genomic Encyclopedia of Archaeal and Bacterial Type Strains, Phase II (KMG-II): from individual species to whole genera.</title>
        <authorList>
            <person name="Goeker M."/>
        </authorList>
    </citation>
    <scope>NUCLEOTIDE SEQUENCE [LARGE SCALE GENOMIC DNA]</scope>
    <source>
        <strain evidence="3 4">DSM 28323</strain>
    </source>
</reference>
<evidence type="ECO:0000313" key="4">
    <source>
        <dbReference type="Proteomes" id="UP000295741"/>
    </source>
</evidence>
<dbReference type="SUPFAM" id="SSF101874">
    <property type="entry name" value="YceI-like"/>
    <property type="match status" value="1"/>
</dbReference>
<feature type="chain" id="PRO_5020198716" evidence="1">
    <location>
        <begin position="23"/>
        <end position="176"/>
    </location>
</feature>
<protein>
    <submittedName>
        <fullName evidence="3">YceI-like domain-containing protein</fullName>
    </submittedName>
</protein>
<evidence type="ECO:0000256" key="1">
    <source>
        <dbReference type="SAM" id="SignalP"/>
    </source>
</evidence>
<evidence type="ECO:0000313" key="3">
    <source>
        <dbReference type="EMBL" id="TDO26416.1"/>
    </source>
</evidence>
<dbReference type="Pfam" id="PF04264">
    <property type="entry name" value="YceI"/>
    <property type="match status" value="1"/>
</dbReference>
<feature type="signal peptide" evidence="1">
    <location>
        <begin position="1"/>
        <end position="22"/>
    </location>
</feature>
<evidence type="ECO:0000259" key="2">
    <source>
        <dbReference type="SMART" id="SM00867"/>
    </source>
</evidence>
<gene>
    <name evidence="3" type="ORF">BC659_1722</name>
</gene>
<dbReference type="PANTHER" id="PTHR34406">
    <property type="entry name" value="PROTEIN YCEI"/>
    <property type="match status" value="1"/>
</dbReference>
<dbReference type="InterPro" id="IPR007372">
    <property type="entry name" value="Lipid/polyisoprenoid-bd_YceI"/>
</dbReference>
<keyword evidence="4" id="KW-1185">Reference proteome</keyword>
<dbReference type="InterPro" id="IPR036761">
    <property type="entry name" value="TTHA0802/YceI-like_sf"/>
</dbReference>
<dbReference type="SMART" id="SM00867">
    <property type="entry name" value="YceI"/>
    <property type="match status" value="1"/>
</dbReference>
<sequence>MKQISILAVVTAFLFIGFQADAQKVFATRNGRITFESPTDGDVKAVNNEVTSRIADNGQLTFSLLMKGFKFKLAEMQEHFNDQYAESTKFPRADFKGNIVNLKEVNFTKDGSYKVSVKGDLTMHGVTKNVTVNGVVEIKAGKPTARGSFVISLKDFKIDASSVTEKVDVEVSCQYQ</sequence>
<organism evidence="3 4">
    <name type="scientific">Sediminibacterium goheungense</name>
    <dbReference type="NCBI Taxonomy" id="1086393"/>
    <lineage>
        <taxon>Bacteria</taxon>
        <taxon>Pseudomonadati</taxon>
        <taxon>Bacteroidota</taxon>
        <taxon>Chitinophagia</taxon>
        <taxon>Chitinophagales</taxon>
        <taxon>Chitinophagaceae</taxon>
        <taxon>Sediminibacterium</taxon>
    </lineage>
</organism>
<dbReference type="EMBL" id="SNWP01000011">
    <property type="protein sequence ID" value="TDO26416.1"/>
    <property type="molecule type" value="Genomic_DNA"/>
</dbReference>
<accession>A0A4R6IWP3</accession>
<dbReference type="RefSeq" id="WP_133474267.1">
    <property type="nucleotide sequence ID" value="NZ_SNWP01000011.1"/>
</dbReference>
<comment type="caution">
    <text evidence="3">The sequence shown here is derived from an EMBL/GenBank/DDBJ whole genome shotgun (WGS) entry which is preliminary data.</text>
</comment>
<proteinExistence type="predicted"/>
<dbReference type="PANTHER" id="PTHR34406:SF1">
    <property type="entry name" value="PROTEIN YCEI"/>
    <property type="match status" value="1"/>
</dbReference>
<dbReference type="Gene3D" id="2.40.128.110">
    <property type="entry name" value="Lipid/polyisoprenoid-binding, YceI-like"/>
    <property type="match status" value="1"/>
</dbReference>
<feature type="domain" description="Lipid/polyisoprenoid-binding YceI-like" evidence="2">
    <location>
        <begin position="17"/>
        <end position="176"/>
    </location>
</feature>
<keyword evidence="1" id="KW-0732">Signal</keyword>
<dbReference type="OrthoDB" id="116832at2"/>
<dbReference type="AlphaFoldDB" id="A0A4R6IWP3"/>
<name>A0A4R6IWP3_9BACT</name>
<dbReference type="Proteomes" id="UP000295741">
    <property type="component" value="Unassembled WGS sequence"/>
</dbReference>